<evidence type="ECO:0000313" key="1">
    <source>
        <dbReference type="Proteomes" id="UP000887576"/>
    </source>
</evidence>
<name>A0AC34QSP8_9BILA</name>
<dbReference type="Proteomes" id="UP000887576">
    <property type="component" value="Unplaced"/>
</dbReference>
<dbReference type="WBParaSite" id="JU765_v2.g18971.t1">
    <property type="protein sequence ID" value="JU765_v2.g18971.t1"/>
    <property type="gene ID" value="JU765_v2.g18971"/>
</dbReference>
<organism evidence="1 2">
    <name type="scientific">Panagrolaimus sp. JU765</name>
    <dbReference type="NCBI Taxonomy" id="591449"/>
    <lineage>
        <taxon>Eukaryota</taxon>
        <taxon>Metazoa</taxon>
        <taxon>Ecdysozoa</taxon>
        <taxon>Nematoda</taxon>
        <taxon>Chromadorea</taxon>
        <taxon>Rhabditida</taxon>
        <taxon>Tylenchina</taxon>
        <taxon>Panagrolaimomorpha</taxon>
        <taxon>Panagrolaimoidea</taxon>
        <taxon>Panagrolaimidae</taxon>
        <taxon>Panagrolaimus</taxon>
    </lineage>
</organism>
<evidence type="ECO:0000313" key="2">
    <source>
        <dbReference type="WBParaSite" id="JU765_v2.g18971.t1"/>
    </source>
</evidence>
<reference evidence="2" key="1">
    <citation type="submission" date="2022-11" db="UniProtKB">
        <authorList>
            <consortium name="WormBaseParasite"/>
        </authorList>
    </citation>
    <scope>IDENTIFICATION</scope>
</reference>
<sequence length="701" mass="77831">MSYNYGQPMQQQNPPQFQQQSGYQQNPNMRQMNSQQQQPTGGQMYQNQSMPPPMHNQPSFGGRPMSSEPQHRQVQFMQQQQPANPEMNVNYLKQPGSGARMPNPQEPQHRQVQFMQQQQPGNPEMNVNYLKQPGSGARMPNPQGGQHIHNVPIVTVSQPPQFQNPPSAEPNQPSNAFGGLGERQPPGMLNQNQTMNPPFQNPGSTSLYAPNSVGAGHNPPSAGQLAPGSVGLHNPTSIGTHGPTSIPQHAPTSVNHPTSVGLQGPTSVHAGPTSVGGPGSLQTAGPGSVHQEKLHPSSSQVIDFSFPAKTVNPVLELKDLILKDLRRSTRAVNDQILIAIKQVQEQNSFAHDPHSLFHNNPLSTNPESIHNPQSISGPKSIDDSLHRKAQKESQKAFSLDTYNNVWAQFLAVCDKIEARASLLIDAYRLQSKIDSMCEFGTRADVINGGFAPCIQPFLEAVRADRTSMLDTVKLLSDSLREFRKLSDEGEFMSVASKGALPRRYYEKIQKDAIENYQKENPTSLIVDLYHPNSPPPKKVSRKRKRSTSDFSDSSDGKRPTQEQRKIEKMKQQYYEFLSDSEESLPLESEDDEELIADERSLEYYYANTSSKDCELSNINEPKQVVSLENKESRSEPPMSLNTVQQTPIQIDDPFDKGLEFRISSMQKPGSIQQIEPAKAEMLGYDDDLTDEECDPPPPPKV</sequence>
<proteinExistence type="predicted"/>
<accession>A0AC34QSP8</accession>
<protein>
    <submittedName>
        <fullName evidence="2">Uncharacterized protein</fullName>
    </submittedName>
</protein>